<dbReference type="EMBL" id="CAJNJA010099146">
    <property type="protein sequence ID" value="CAE7943300.1"/>
    <property type="molecule type" value="Genomic_DNA"/>
</dbReference>
<proteinExistence type="predicted"/>
<reference evidence="1" key="1">
    <citation type="submission" date="2021-02" db="EMBL/GenBank/DDBJ databases">
        <authorList>
            <person name="Dougan E. K."/>
            <person name="Rhodes N."/>
            <person name="Thang M."/>
            <person name="Chan C."/>
        </authorList>
    </citation>
    <scope>NUCLEOTIDE SEQUENCE</scope>
</reference>
<gene>
    <name evidence="1" type="ORF">SNEC2469_LOCUS35001</name>
</gene>
<name>A0A813CLL8_9DINO</name>
<feature type="non-terminal residue" evidence="1">
    <location>
        <position position="1"/>
    </location>
</feature>
<evidence type="ECO:0000313" key="1">
    <source>
        <dbReference type="EMBL" id="CAE7943300.1"/>
    </source>
</evidence>
<evidence type="ECO:0000313" key="2">
    <source>
        <dbReference type="Proteomes" id="UP000601435"/>
    </source>
</evidence>
<sequence>MVLDCCPEFYVGGKENLLWQPPNDEHQRRCWLAPKADVAAADPVAKKTSKAVPAGLATTVAPAALSSRNVLTSAGCELSRTYATAHSIAGYPRYSRTVPKTAVTAAKPAPSLLDGNRCMAFPRTVQHPAVIIK</sequence>
<organism evidence="1 2">
    <name type="scientific">Symbiodinium necroappetens</name>
    <dbReference type="NCBI Taxonomy" id="1628268"/>
    <lineage>
        <taxon>Eukaryota</taxon>
        <taxon>Sar</taxon>
        <taxon>Alveolata</taxon>
        <taxon>Dinophyceae</taxon>
        <taxon>Suessiales</taxon>
        <taxon>Symbiodiniaceae</taxon>
        <taxon>Symbiodinium</taxon>
    </lineage>
</organism>
<dbReference type="AlphaFoldDB" id="A0A813CLL8"/>
<dbReference type="Proteomes" id="UP000601435">
    <property type="component" value="Unassembled WGS sequence"/>
</dbReference>
<comment type="caution">
    <text evidence="1">The sequence shown here is derived from an EMBL/GenBank/DDBJ whole genome shotgun (WGS) entry which is preliminary data.</text>
</comment>
<dbReference type="OrthoDB" id="412197at2759"/>
<accession>A0A813CLL8</accession>
<protein>
    <submittedName>
        <fullName evidence="1">Uncharacterized protein</fullName>
    </submittedName>
</protein>
<keyword evidence="2" id="KW-1185">Reference proteome</keyword>